<keyword evidence="5" id="KW-1185">Reference proteome</keyword>
<feature type="compositionally biased region" description="Low complexity" evidence="2">
    <location>
        <begin position="634"/>
        <end position="646"/>
    </location>
</feature>
<feature type="compositionally biased region" description="Low complexity" evidence="2">
    <location>
        <begin position="596"/>
        <end position="618"/>
    </location>
</feature>
<accession>A0A316YCQ6</accession>
<evidence type="ECO:0000256" key="2">
    <source>
        <dbReference type="SAM" id="MobiDB-lite"/>
    </source>
</evidence>
<dbReference type="OrthoDB" id="202825at2759"/>
<feature type="region of interest" description="Disordered" evidence="2">
    <location>
        <begin position="455"/>
        <end position="522"/>
    </location>
</feature>
<dbReference type="PANTHER" id="PTHR13454">
    <property type="entry name" value="PROTEIN MCM10 HOMOLOG"/>
    <property type="match status" value="1"/>
</dbReference>
<dbReference type="STRING" id="215250.A0A316YCQ6"/>
<dbReference type="InParanoid" id="A0A316YCQ6"/>
<evidence type="ECO:0000313" key="5">
    <source>
        <dbReference type="Proteomes" id="UP000245768"/>
    </source>
</evidence>
<reference evidence="4 5" key="1">
    <citation type="journal article" date="2018" name="Mol. Biol. Evol.">
        <title>Broad Genomic Sampling Reveals a Smut Pathogenic Ancestry of the Fungal Clade Ustilaginomycotina.</title>
        <authorList>
            <person name="Kijpornyongpan T."/>
            <person name="Mondo S.J."/>
            <person name="Barry K."/>
            <person name="Sandor L."/>
            <person name="Lee J."/>
            <person name="Lipzen A."/>
            <person name="Pangilinan J."/>
            <person name="LaButti K."/>
            <person name="Hainaut M."/>
            <person name="Henrissat B."/>
            <person name="Grigoriev I.V."/>
            <person name="Spatafora J.W."/>
            <person name="Aime M.C."/>
        </authorList>
    </citation>
    <scope>NUCLEOTIDE SEQUENCE [LARGE SCALE GENOMIC DNA]</scope>
    <source>
        <strain evidence="4 5">MCA 4198</strain>
    </source>
</reference>
<feature type="compositionally biased region" description="Basic and acidic residues" evidence="2">
    <location>
        <begin position="89"/>
        <end position="98"/>
    </location>
</feature>
<gene>
    <name evidence="4" type="ORF">FA10DRAFT_281798</name>
</gene>
<dbReference type="EMBL" id="KZ819641">
    <property type="protein sequence ID" value="PWN86981.1"/>
    <property type="molecule type" value="Genomic_DNA"/>
</dbReference>
<dbReference type="Proteomes" id="UP000245768">
    <property type="component" value="Unassembled WGS sequence"/>
</dbReference>
<feature type="compositionally biased region" description="Polar residues" evidence="2">
    <location>
        <begin position="499"/>
        <end position="508"/>
    </location>
</feature>
<dbReference type="InterPro" id="IPR015408">
    <property type="entry name" value="Znf_Mcm10/DnaG"/>
</dbReference>
<dbReference type="InterPro" id="IPR040184">
    <property type="entry name" value="Mcm10"/>
</dbReference>
<dbReference type="RefSeq" id="XP_025374179.1">
    <property type="nucleotide sequence ID" value="XM_025523719.1"/>
</dbReference>
<feature type="compositionally biased region" description="Basic residues" evidence="2">
    <location>
        <begin position="65"/>
        <end position="75"/>
    </location>
</feature>
<feature type="compositionally biased region" description="Low complexity" evidence="2">
    <location>
        <begin position="656"/>
        <end position="677"/>
    </location>
</feature>
<evidence type="ECO:0000313" key="4">
    <source>
        <dbReference type="EMBL" id="PWN86981.1"/>
    </source>
</evidence>
<dbReference type="Pfam" id="PF09329">
    <property type="entry name" value="zf-primase"/>
    <property type="match status" value="1"/>
</dbReference>
<dbReference type="GO" id="GO:0043596">
    <property type="term" value="C:nuclear replication fork"/>
    <property type="evidence" value="ECO:0007669"/>
    <property type="project" value="TreeGrafter"/>
</dbReference>
<dbReference type="GO" id="GO:0003688">
    <property type="term" value="F:DNA replication origin binding"/>
    <property type="evidence" value="ECO:0007669"/>
    <property type="project" value="TreeGrafter"/>
</dbReference>
<dbReference type="GeneID" id="37045635"/>
<name>A0A316YCQ6_9BASI</name>
<dbReference type="Gene3D" id="2.40.50.140">
    <property type="entry name" value="Nucleic acid-binding proteins"/>
    <property type="match status" value="1"/>
</dbReference>
<dbReference type="PANTHER" id="PTHR13454:SF11">
    <property type="entry name" value="PROTEIN MCM10 HOMOLOG"/>
    <property type="match status" value="1"/>
</dbReference>
<proteinExistence type="inferred from homology"/>
<feature type="compositionally biased region" description="Basic and acidic residues" evidence="2">
    <location>
        <begin position="483"/>
        <end position="498"/>
    </location>
</feature>
<feature type="region of interest" description="Disordered" evidence="2">
    <location>
        <begin position="582"/>
        <end position="677"/>
    </location>
</feature>
<feature type="compositionally biased region" description="Basic and acidic residues" evidence="2">
    <location>
        <begin position="220"/>
        <end position="244"/>
    </location>
</feature>
<feature type="compositionally biased region" description="Polar residues" evidence="2">
    <location>
        <begin position="585"/>
        <end position="595"/>
    </location>
</feature>
<dbReference type="GO" id="GO:0006270">
    <property type="term" value="P:DNA replication initiation"/>
    <property type="evidence" value="ECO:0007669"/>
    <property type="project" value="InterPro"/>
</dbReference>
<protein>
    <recommendedName>
        <fullName evidence="3">Zinc finger Mcm10/DnaG-type domain-containing protein</fullName>
    </recommendedName>
</protein>
<feature type="region of interest" description="Disordered" evidence="2">
    <location>
        <begin position="220"/>
        <end position="247"/>
    </location>
</feature>
<sequence length="677" mass="72809">MAPSSSSRGVLAPSSPPRQAQVKACSTIVGPSRLAHEAKAGVRALQEALPAQKRAQSAFLARSSKIQRGHARARAQARQAETSAAARPRTNDDLEARPSVRPSVLLPGRHGHEQEQEQEQEQDRDERMRVLHRLEPGPGSLDEAPEWDRDWERFEPLSRTRLRRRLVPHETLLGFVDGRFLLPPPLLYSVCTPGTRDGDFDVPVDGDWLTICVLAEKGPLRETRDTSRPDSSEHEREHREEAPPRQRRYMTAKLVDLATGTDSARGDAELLMTVFEAERTWRDADGKRHYSGGSGGAFERLQIEQPGAVLCLLNPKVRRGGRDRYSAAAAGASSAGAGARARAAAYGDDGDGSRLMCLNPTAASSLVVVGYAADHGECEAIKQDGTRCARFVDRRTGAHACAFHVANALERTKNGRQELASSASTSFRPAARNGSSNGLFGLSDGLGLNGGGRTATFVSHHRGPLPSARDPRSSAFDVAGSFGRDRQRREATRKREQQLDQLTSSLAPTTARKRPRLDLSDVGLEDQHRANSVGGKALLDAQHLVSGGDSSCPPPTQDGVAASKKRTFAYGAETIKKIGFDPFQSAITPSQQRRTPSSAPSAHPSGASSRLLARHAAAPGSLPAPKLHARVAKARPNVRAPPRAAPSHQLDEDLSDLGSDLGLDSDSNNSGSDLDIV</sequence>
<organism evidence="4 5">
    <name type="scientific">Acaromyces ingoldii</name>
    <dbReference type="NCBI Taxonomy" id="215250"/>
    <lineage>
        <taxon>Eukaryota</taxon>
        <taxon>Fungi</taxon>
        <taxon>Dikarya</taxon>
        <taxon>Basidiomycota</taxon>
        <taxon>Ustilaginomycotina</taxon>
        <taxon>Exobasidiomycetes</taxon>
        <taxon>Exobasidiales</taxon>
        <taxon>Cryptobasidiaceae</taxon>
        <taxon>Acaromyces</taxon>
    </lineage>
</organism>
<feature type="region of interest" description="Disordered" evidence="2">
    <location>
        <begin position="1"/>
        <end position="24"/>
    </location>
</feature>
<dbReference type="AlphaFoldDB" id="A0A316YCQ6"/>
<feature type="domain" description="Zinc finger Mcm10/DnaG-type" evidence="3">
    <location>
        <begin position="370"/>
        <end position="416"/>
    </location>
</feature>
<dbReference type="GO" id="GO:0003697">
    <property type="term" value="F:single-stranded DNA binding"/>
    <property type="evidence" value="ECO:0007669"/>
    <property type="project" value="InterPro"/>
</dbReference>
<dbReference type="InterPro" id="IPR012340">
    <property type="entry name" value="NA-bd_OB-fold"/>
</dbReference>
<feature type="compositionally biased region" description="Low complexity" evidence="2">
    <location>
        <begin position="76"/>
        <end position="87"/>
    </location>
</feature>
<feature type="region of interest" description="Disordered" evidence="2">
    <location>
        <begin position="50"/>
        <end position="125"/>
    </location>
</feature>
<evidence type="ECO:0000256" key="1">
    <source>
        <dbReference type="ARBA" id="ARBA00009679"/>
    </source>
</evidence>
<evidence type="ECO:0000259" key="3">
    <source>
        <dbReference type="Pfam" id="PF09329"/>
    </source>
</evidence>
<comment type="similarity">
    <text evidence="1">Belongs to the MCM10 family.</text>
</comment>